<dbReference type="OrthoDB" id="429446at2759"/>
<feature type="signal peptide" evidence="2">
    <location>
        <begin position="1"/>
        <end position="20"/>
    </location>
</feature>
<name>A0A812WFR2_9DINO</name>
<evidence type="ECO:0000313" key="3">
    <source>
        <dbReference type="EMBL" id="CAE7669444.1"/>
    </source>
</evidence>
<gene>
    <name evidence="3" type="ORF">SNEC2469_LOCUS19157</name>
</gene>
<comment type="caution">
    <text evidence="3">The sequence shown here is derived from an EMBL/GenBank/DDBJ whole genome shotgun (WGS) entry which is preliminary data.</text>
</comment>
<dbReference type="InterPro" id="IPR036863">
    <property type="entry name" value="PSII_PsbH_sf"/>
</dbReference>
<keyword evidence="1" id="KW-0812">Transmembrane</keyword>
<evidence type="ECO:0000256" key="1">
    <source>
        <dbReference type="SAM" id="Phobius"/>
    </source>
</evidence>
<keyword evidence="1" id="KW-1133">Transmembrane helix</keyword>
<dbReference type="InterPro" id="IPR001056">
    <property type="entry name" value="PSII_PsbH"/>
</dbReference>
<reference evidence="3" key="1">
    <citation type="submission" date="2021-02" db="EMBL/GenBank/DDBJ databases">
        <authorList>
            <person name="Dougan E. K."/>
            <person name="Rhodes N."/>
            <person name="Thang M."/>
            <person name="Chan C."/>
        </authorList>
    </citation>
    <scope>NUCLEOTIDE SEQUENCE</scope>
</reference>
<feature type="transmembrane region" description="Helical" evidence="1">
    <location>
        <begin position="105"/>
        <end position="125"/>
    </location>
</feature>
<dbReference type="GO" id="GO:0042301">
    <property type="term" value="F:phosphate ion binding"/>
    <property type="evidence" value="ECO:0007669"/>
    <property type="project" value="InterPro"/>
</dbReference>
<feature type="chain" id="PRO_5032828091" evidence="2">
    <location>
        <begin position="21"/>
        <end position="154"/>
    </location>
</feature>
<proteinExistence type="predicted"/>
<protein>
    <submittedName>
        <fullName evidence="3">Uncharacterized protein</fullName>
    </submittedName>
</protein>
<dbReference type="EMBL" id="CAJNJA010032644">
    <property type="protein sequence ID" value="CAE7669444.1"/>
    <property type="molecule type" value="Genomic_DNA"/>
</dbReference>
<dbReference type="SUPFAM" id="SSF161025">
    <property type="entry name" value="Photosystem II 10 kDa phosphoprotein PsbH"/>
    <property type="match status" value="1"/>
</dbReference>
<evidence type="ECO:0000313" key="4">
    <source>
        <dbReference type="Proteomes" id="UP000601435"/>
    </source>
</evidence>
<dbReference type="AlphaFoldDB" id="A0A812WFR2"/>
<evidence type="ECO:0000256" key="2">
    <source>
        <dbReference type="SAM" id="SignalP"/>
    </source>
</evidence>
<dbReference type="GO" id="GO:0009523">
    <property type="term" value="C:photosystem II"/>
    <property type="evidence" value="ECO:0007669"/>
    <property type="project" value="InterPro"/>
</dbReference>
<organism evidence="3 4">
    <name type="scientific">Symbiodinium necroappetens</name>
    <dbReference type="NCBI Taxonomy" id="1628268"/>
    <lineage>
        <taxon>Eukaryota</taxon>
        <taxon>Sar</taxon>
        <taxon>Alveolata</taxon>
        <taxon>Dinophyceae</taxon>
        <taxon>Suessiales</taxon>
        <taxon>Symbiodiniaceae</taxon>
        <taxon>Symbiodinium</taxon>
    </lineage>
</organism>
<keyword evidence="1" id="KW-0472">Membrane</keyword>
<dbReference type="Gene3D" id="1.20.5.880">
    <property type="entry name" value="Photosystem II reaction center protein H"/>
    <property type="match status" value="1"/>
</dbReference>
<dbReference type="GO" id="GO:0050821">
    <property type="term" value="P:protein stabilization"/>
    <property type="evidence" value="ECO:0007669"/>
    <property type="project" value="InterPro"/>
</dbReference>
<dbReference type="Proteomes" id="UP000601435">
    <property type="component" value="Unassembled WGS sequence"/>
</dbReference>
<keyword evidence="2" id="KW-0732">Signal</keyword>
<accession>A0A812WFR2</accession>
<dbReference type="GO" id="GO:0015979">
    <property type="term" value="P:photosynthesis"/>
    <property type="evidence" value="ECO:0007669"/>
    <property type="project" value="InterPro"/>
</dbReference>
<dbReference type="Pfam" id="PF00737">
    <property type="entry name" value="PsbH"/>
    <property type="match status" value="1"/>
</dbReference>
<keyword evidence="4" id="KW-1185">Reference proteome</keyword>
<sequence>MARGMLILAFGCMCLWALSGRSFVSGPATQARQVNVAAAAEVKYETDMPAENGVYPVGNAKRTAPYGERDPLPEGYGIRTGLSDLLKPLNAEAGVVAKEDSIPTVLVMVTGIVLLFLFYLLLLLLDNQSVLLPPEDEFDEYVQNFLPYFFFGEK</sequence>